<evidence type="ECO:0000256" key="3">
    <source>
        <dbReference type="SAM" id="MobiDB-lite"/>
    </source>
</evidence>
<feature type="region of interest" description="Disordered" evidence="3">
    <location>
        <begin position="28"/>
        <end position="87"/>
    </location>
</feature>
<dbReference type="GO" id="GO:0005634">
    <property type="term" value="C:nucleus"/>
    <property type="evidence" value="ECO:0007669"/>
    <property type="project" value="TreeGrafter"/>
</dbReference>
<sequence length="508" mass="56655">MLDGRSCVFPRLFSSSCQAENKWPYMKYLPDLNNKNGKRPSEIDAEDEPQSNKLTKIMGSFQRVERVPISSEQQSSQPKDSLDSSSVIPQMDQDMSNIQLSDEQEQHHAGDSSNSGGDPQADKQQQQPGDSSDSDNLESGNQQSNEQQHQHGGDSSYSGSLLPRMNRDSSIACLSRCSRSDYGSLASLNKSFCNLIRSGELYTWRRLNGIIEHWVYFSCALLEWEAYDPIRQRWMHLPRMASNECFMCSDKESLAVGTELLVFGREMTSHVIYRYSLLTNSWTSGMRMNAPRCLFGSASLGEIAILAGGCDSEGRILSSAELYNSETQTWERLPSMNKTRKMCSGVFMDGKFYVIGGIGGADSKLLTCGEEYNLQTRTWTEIPNMSPGRSSRGADMPATAEAPPLVAVVNNELYAADYADMEVKKYDKDRKLWLVIGRLPERAVSMNGWGLAFRACGNRLIVIGGPRTHGEGFIELNSWVPSEGPPQWNLLARKRSGNFVYNCAVMGC</sequence>
<dbReference type="Pfam" id="PF01344">
    <property type="entry name" value="Kelch_1"/>
    <property type="match status" value="2"/>
</dbReference>
<feature type="compositionally biased region" description="Low complexity" evidence="3">
    <location>
        <begin position="73"/>
        <end position="86"/>
    </location>
</feature>
<reference evidence="4" key="1">
    <citation type="submission" date="2020-09" db="EMBL/GenBank/DDBJ databases">
        <title>Genome-Enabled Discovery of Anthraquinone Biosynthesis in Senna tora.</title>
        <authorList>
            <person name="Kang S.-H."/>
            <person name="Pandey R.P."/>
            <person name="Lee C.-M."/>
            <person name="Sim J.-S."/>
            <person name="Jeong J.-T."/>
            <person name="Choi B.-S."/>
            <person name="Jung M."/>
            <person name="Ginzburg D."/>
            <person name="Zhao K."/>
            <person name="Won S.Y."/>
            <person name="Oh T.-J."/>
            <person name="Yu Y."/>
            <person name="Kim N.-H."/>
            <person name="Lee O.R."/>
            <person name="Lee T.-H."/>
            <person name="Bashyal P."/>
            <person name="Kim T.-S."/>
            <person name="Lee W.-H."/>
            <person name="Kawkins C."/>
            <person name="Kim C.-K."/>
            <person name="Kim J.S."/>
            <person name="Ahn B.O."/>
            <person name="Rhee S.Y."/>
            <person name="Sohng J.K."/>
        </authorList>
    </citation>
    <scope>NUCLEOTIDE SEQUENCE</scope>
    <source>
        <tissue evidence="4">Leaf</tissue>
    </source>
</reference>
<dbReference type="SUPFAM" id="SSF117281">
    <property type="entry name" value="Kelch motif"/>
    <property type="match status" value="1"/>
</dbReference>
<dbReference type="PANTHER" id="PTHR46122">
    <property type="entry name" value="GALACTOSE OXIDASE/KELCH REPEAT PROTEIN-RELATED"/>
    <property type="match status" value="1"/>
</dbReference>
<evidence type="ECO:0000313" key="5">
    <source>
        <dbReference type="Proteomes" id="UP000634136"/>
    </source>
</evidence>
<comment type="caution">
    <text evidence="4">The sequence shown here is derived from an EMBL/GenBank/DDBJ whole genome shotgun (WGS) entry which is preliminary data.</text>
</comment>
<dbReference type="InterPro" id="IPR052439">
    <property type="entry name" value="F-box/Kelch-repeat"/>
</dbReference>
<accession>A0A834W835</accession>
<feature type="compositionally biased region" description="Low complexity" evidence="3">
    <location>
        <begin position="122"/>
        <end position="131"/>
    </location>
</feature>
<gene>
    <name evidence="4" type="ORF">G2W53_035894</name>
</gene>
<feature type="compositionally biased region" description="Polar residues" evidence="3">
    <location>
        <begin position="137"/>
        <end position="147"/>
    </location>
</feature>
<organism evidence="4 5">
    <name type="scientific">Senna tora</name>
    <dbReference type="NCBI Taxonomy" id="362788"/>
    <lineage>
        <taxon>Eukaryota</taxon>
        <taxon>Viridiplantae</taxon>
        <taxon>Streptophyta</taxon>
        <taxon>Embryophyta</taxon>
        <taxon>Tracheophyta</taxon>
        <taxon>Spermatophyta</taxon>
        <taxon>Magnoliopsida</taxon>
        <taxon>eudicotyledons</taxon>
        <taxon>Gunneridae</taxon>
        <taxon>Pentapetalae</taxon>
        <taxon>rosids</taxon>
        <taxon>fabids</taxon>
        <taxon>Fabales</taxon>
        <taxon>Fabaceae</taxon>
        <taxon>Caesalpinioideae</taxon>
        <taxon>Cassia clade</taxon>
        <taxon>Senna</taxon>
    </lineage>
</organism>
<dbReference type="Gene3D" id="2.120.10.80">
    <property type="entry name" value="Kelch-type beta propeller"/>
    <property type="match status" value="1"/>
</dbReference>
<dbReference type="AlphaFoldDB" id="A0A834W835"/>
<keyword evidence="2" id="KW-0677">Repeat</keyword>
<dbReference type="EMBL" id="JAAIUW010000011">
    <property type="protein sequence ID" value="KAF7809151.1"/>
    <property type="molecule type" value="Genomic_DNA"/>
</dbReference>
<evidence type="ECO:0000313" key="4">
    <source>
        <dbReference type="EMBL" id="KAF7809151.1"/>
    </source>
</evidence>
<evidence type="ECO:0000256" key="1">
    <source>
        <dbReference type="ARBA" id="ARBA00022441"/>
    </source>
</evidence>
<feature type="region of interest" description="Disordered" evidence="3">
    <location>
        <begin position="100"/>
        <end position="161"/>
    </location>
</feature>
<proteinExistence type="predicted"/>
<dbReference type="Proteomes" id="UP000634136">
    <property type="component" value="Unassembled WGS sequence"/>
</dbReference>
<keyword evidence="5" id="KW-1185">Reference proteome</keyword>
<evidence type="ECO:0000256" key="2">
    <source>
        <dbReference type="ARBA" id="ARBA00022737"/>
    </source>
</evidence>
<dbReference type="SMART" id="SM00612">
    <property type="entry name" value="Kelch"/>
    <property type="match status" value="3"/>
</dbReference>
<dbReference type="InterPro" id="IPR015915">
    <property type="entry name" value="Kelch-typ_b-propeller"/>
</dbReference>
<dbReference type="FunFam" id="2.120.10.80:FF:000007">
    <property type="entry name" value="F-box/kelch-repeat protein SKIP11"/>
    <property type="match status" value="1"/>
</dbReference>
<dbReference type="PANTHER" id="PTHR46122:SF2">
    <property type="entry name" value="F-BOX_KELCH-REPEAT PROTEIN SKIP11"/>
    <property type="match status" value="1"/>
</dbReference>
<dbReference type="OrthoDB" id="191037at2759"/>
<dbReference type="InterPro" id="IPR006652">
    <property type="entry name" value="Kelch_1"/>
</dbReference>
<keyword evidence="1" id="KW-0880">Kelch repeat</keyword>
<protein>
    <submittedName>
        <fullName evidence="4">F-box/kelch-repeat protein</fullName>
    </submittedName>
</protein>
<name>A0A834W835_9FABA</name>